<name>A0A7S2JDY1_9DINO</name>
<gene>
    <name evidence="1" type="ORF">BRAN1462_LOCUS16707</name>
</gene>
<organism evidence="1">
    <name type="scientific">Zooxanthella nutricula</name>
    <dbReference type="NCBI Taxonomy" id="1333877"/>
    <lineage>
        <taxon>Eukaryota</taxon>
        <taxon>Sar</taxon>
        <taxon>Alveolata</taxon>
        <taxon>Dinophyceae</taxon>
        <taxon>Peridiniales</taxon>
        <taxon>Peridiniales incertae sedis</taxon>
        <taxon>Zooxanthella</taxon>
    </lineage>
</organism>
<reference evidence="1" key="1">
    <citation type="submission" date="2021-01" db="EMBL/GenBank/DDBJ databases">
        <authorList>
            <person name="Corre E."/>
            <person name="Pelletier E."/>
            <person name="Niang G."/>
            <person name="Scheremetjew M."/>
            <person name="Finn R."/>
            <person name="Kale V."/>
            <person name="Holt S."/>
            <person name="Cochrane G."/>
            <person name="Meng A."/>
            <person name="Brown T."/>
            <person name="Cohen L."/>
        </authorList>
    </citation>
    <scope>NUCLEOTIDE SEQUENCE</scope>
    <source>
        <strain evidence="1">RCC3387</strain>
    </source>
</reference>
<protein>
    <submittedName>
        <fullName evidence="1">Uncharacterized protein</fullName>
    </submittedName>
</protein>
<sequence>MTAKTAADFASSSAGLYDKMNNVMNCHGGVTAEGLVEQDVSGTFEDSTAVSCDGMRPRRGPRCYKFVQPEVRTQRMLSLKACSLRAVLPLVRAARAQRLNDLLPHVPPSDPALLQLYVDSMREDAEYFDSDDPGAWQLWESSSMASDDEV</sequence>
<dbReference type="EMBL" id="HBGW01026246">
    <property type="protein sequence ID" value="CAD9543832.1"/>
    <property type="molecule type" value="Transcribed_RNA"/>
</dbReference>
<accession>A0A7S2JDY1</accession>
<evidence type="ECO:0000313" key="1">
    <source>
        <dbReference type="EMBL" id="CAD9543832.1"/>
    </source>
</evidence>
<proteinExistence type="predicted"/>
<dbReference type="AlphaFoldDB" id="A0A7S2JDY1"/>